<dbReference type="Pfam" id="PF02687">
    <property type="entry name" value="FtsX"/>
    <property type="match status" value="2"/>
</dbReference>
<feature type="transmembrane region" description="Helical" evidence="6">
    <location>
        <begin position="341"/>
        <end position="361"/>
    </location>
</feature>
<dbReference type="AlphaFoldDB" id="A0A521CN88"/>
<dbReference type="GO" id="GO:0005886">
    <property type="term" value="C:plasma membrane"/>
    <property type="evidence" value="ECO:0007669"/>
    <property type="project" value="UniProtKB-SubCell"/>
</dbReference>
<comment type="subcellular location">
    <subcellularLocation>
        <location evidence="1">Cell membrane</location>
        <topology evidence="1">Multi-pass membrane protein</topology>
    </subcellularLocation>
</comment>
<keyword evidence="10" id="KW-1185">Reference proteome</keyword>
<feature type="domain" description="MacB-like periplasmic core" evidence="8">
    <location>
        <begin position="20"/>
        <end position="240"/>
    </location>
</feature>
<feature type="transmembrane region" description="Helical" evidence="6">
    <location>
        <begin position="682"/>
        <end position="705"/>
    </location>
</feature>
<feature type="transmembrane region" description="Helical" evidence="6">
    <location>
        <begin position="726"/>
        <end position="748"/>
    </location>
</feature>
<feature type="domain" description="ABC3 transporter permease C-terminal" evidence="7">
    <location>
        <begin position="290"/>
        <end position="406"/>
    </location>
</feature>
<feature type="transmembrane region" description="Helical" evidence="6">
    <location>
        <begin position="381"/>
        <end position="403"/>
    </location>
</feature>
<dbReference type="InterPro" id="IPR050250">
    <property type="entry name" value="Macrolide_Exporter_MacB"/>
</dbReference>
<keyword evidence="3 6" id="KW-0812">Transmembrane</keyword>
<accession>A0A521CN88</accession>
<evidence type="ECO:0000256" key="2">
    <source>
        <dbReference type="ARBA" id="ARBA00022475"/>
    </source>
</evidence>
<keyword evidence="4 6" id="KW-1133">Transmembrane helix</keyword>
<dbReference type="InterPro" id="IPR003838">
    <property type="entry name" value="ABC3_permease_C"/>
</dbReference>
<evidence type="ECO:0000256" key="4">
    <source>
        <dbReference type="ARBA" id="ARBA00022989"/>
    </source>
</evidence>
<dbReference type="Pfam" id="PF12704">
    <property type="entry name" value="MacB_PCD"/>
    <property type="match status" value="2"/>
</dbReference>
<evidence type="ECO:0000313" key="9">
    <source>
        <dbReference type="EMBL" id="SMO60858.1"/>
    </source>
</evidence>
<dbReference type="OrthoDB" id="973461at2"/>
<keyword evidence="2" id="KW-1003">Cell membrane</keyword>
<evidence type="ECO:0000256" key="6">
    <source>
        <dbReference type="SAM" id="Phobius"/>
    </source>
</evidence>
<feature type="transmembrane region" description="Helical" evidence="6">
    <location>
        <begin position="424"/>
        <end position="448"/>
    </location>
</feature>
<dbReference type="PANTHER" id="PTHR30572">
    <property type="entry name" value="MEMBRANE COMPONENT OF TRANSPORTER-RELATED"/>
    <property type="match status" value="1"/>
</dbReference>
<feature type="domain" description="ABC3 transporter permease C-terminal" evidence="7">
    <location>
        <begin position="685"/>
        <end position="798"/>
    </location>
</feature>
<feature type="transmembrane region" description="Helical" evidence="6">
    <location>
        <begin position="21"/>
        <end position="43"/>
    </location>
</feature>
<evidence type="ECO:0000259" key="7">
    <source>
        <dbReference type="Pfam" id="PF02687"/>
    </source>
</evidence>
<feature type="transmembrane region" description="Helical" evidence="6">
    <location>
        <begin position="768"/>
        <end position="788"/>
    </location>
</feature>
<evidence type="ECO:0000256" key="5">
    <source>
        <dbReference type="ARBA" id="ARBA00023136"/>
    </source>
</evidence>
<gene>
    <name evidence="9" type="ORF">SAMN06265379_103328</name>
</gene>
<organism evidence="9 10">
    <name type="scientific">Saccharicrinis carchari</name>
    <dbReference type="NCBI Taxonomy" id="1168039"/>
    <lineage>
        <taxon>Bacteria</taxon>
        <taxon>Pseudomonadati</taxon>
        <taxon>Bacteroidota</taxon>
        <taxon>Bacteroidia</taxon>
        <taxon>Marinilabiliales</taxon>
        <taxon>Marinilabiliaceae</taxon>
        <taxon>Saccharicrinis</taxon>
    </lineage>
</organism>
<dbReference type="RefSeq" id="WP_142533019.1">
    <property type="nucleotide sequence ID" value="NZ_FXTB01000003.1"/>
</dbReference>
<reference evidence="9 10" key="1">
    <citation type="submission" date="2017-05" db="EMBL/GenBank/DDBJ databases">
        <authorList>
            <person name="Varghese N."/>
            <person name="Submissions S."/>
        </authorList>
    </citation>
    <scope>NUCLEOTIDE SEQUENCE [LARGE SCALE GENOMIC DNA]</scope>
    <source>
        <strain evidence="9 10">DSM 27040</strain>
    </source>
</reference>
<feature type="domain" description="MacB-like periplasmic core" evidence="8">
    <location>
        <begin position="500"/>
        <end position="649"/>
    </location>
</feature>
<keyword evidence="5 6" id="KW-0472">Membrane</keyword>
<evidence type="ECO:0000259" key="8">
    <source>
        <dbReference type="Pfam" id="PF12704"/>
    </source>
</evidence>
<feature type="transmembrane region" description="Helical" evidence="6">
    <location>
        <begin position="286"/>
        <end position="307"/>
    </location>
</feature>
<evidence type="ECO:0000313" key="10">
    <source>
        <dbReference type="Proteomes" id="UP000319040"/>
    </source>
</evidence>
<dbReference type="Proteomes" id="UP000319040">
    <property type="component" value="Unassembled WGS sequence"/>
</dbReference>
<name>A0A521CN88_SACCC</name>
<evidence type="ECO:0000256" key="3">
    <source>
        <dbReference type="ARBA" id="ARBA00022692"/>
    </source>
</evidence>
<sequence>MLKYYIKIALRDQAKNKLFSLINIIGLSVGLAVSVVIINYVSFEFSFDKMHQKKDRIYRVESQFYNGNQLTDNWGTSSFGYGSAISKEITGVEDFVRIGVHNTEQVVSYQEKRSRETGIGYADPSFFTIFDYKLKEGAYNDQLKRPNTVVITEAVAKQFFTNENPIGKLLTFATGTSFSDFEVTGILEDFPPNSHIRFNYLISYETLPQWLREFWYMHEAYTYLLLAPGKNPKEVEAQFPALAEKYKTADALKSKKWAITLTPLGKIYLNPQKQYEKEIKGNRKSLITLIIIAIVILLTAWINYINLTTARAMERAKDVGVRKVVGAYRYQLIIQYLIESLLVNLIAIAAAIILVFTLKPVFDHMLGENIGLYILDEPKFWISAIVIMVFGILLSGFYPAFIMTRVKPSIILKRNYVNSGSAGITRRVLVVFQFAASLFLICGTFIIYQQVKFMQEQDLGVDINQTIILKYPVSRSDLKNKVDMLAEKLQMEKRISSVTIAGAVPGMEIATFASNQIQGKGADQRSLFEMLPVDDRFIETFDIKILAGRTFQKGFGNEREKMLVNEAALSTLGIPDAATAIGKKVMLEGESDPVTIIGVVKNWHQRGLSNPYTPVMFIQNDRLGWVGPRYIAIKVASTDYDAILQQIKRSWDSYFPEASFDYFFLDSFFDAQYKNDNRFGRIVGVFTALAFFISGLGLWALAAFTASKKTKEVGIRKVLGAQSGNIIYLFSKEIIRLILIALLIATPISFMVMKNWLQNYAFSTNISLWVYLAGGAATLSVAMLTVLWHSWRAATRNPVEALRYE</sequence>
<dbReference type="InterPro" id="IPR025857">
    <property type="entry name" value="MacB_PCD"/>
</dbReference>
<protein>
    <submittedName>
        <fullName evidence="9">Putative ABC transport system permease protein</fullName>
    </submittedName>
</protein>
<dbReference type="GO" id="GO:0022857">
    <property type="term" value="F:transmembrane transporter activity"/>
    <property type="evidence" value="ECO:0007669"/>
    <property type="project" value="TreeGrafter"/>
</dbReference>
<dbReference type="PANTHER" id="PTHR30572:SF18">
    <property type="entry name" value="ABC-TYPE MACROLIDE FAMILY EXPORT SYSTEM PERMEASE COMPONENT 2"/>
    <property type="match status" value="1"/>
</dbReference>
<evidence type="ECO:0000256" key="1">
    <source>
        <dbReference type="ARBA" id="ARBA00004651"/>
    </source>
</evidence>
<proteinExistence type="predicted"/>
<dbReference type="EMBL" id="FXTB01000003">
    <property type="protein sequence ID" value="SMO60858.1"/>
    <property type="molecule type" value="Genomic_DNA"/>
</dbReference>